<name>A0A8T0EMU2_ARGBR</name>
<dbReference type="Gene3D" id="2.130.10.10">
    <property type="entry name" value="YVTN repeat-like/Quinoprotein amine dehydrogenase"/>
    <property type="match status" value="1"/>
</dbReference>
<reference evidence="4" key="1">
    <citation type="journal article" date="2020" name="bioRxiv">
        <title>Chromosome-level reference genome of the European wasp spider Argiope bruennichi: a resource for studies on range expansion and evolutionary adaptation.</title>
        <authorList>
            <person name="Sheffer M.M."/>
            <person name="Hoppe A."/>
            <person name="Krehenwinkel H."/>
            <person name="Uhl G."/>
            <person name="Kuss A.W."/>
            <person name="Jensen L."/>
            <person name="Jensen C."/>
            <person name="Gillespie R.G."/>
            <person name="Hoff K.J."/>
            <person name="Prost S."/>
        </authorList>
    </citation>
    <scope>NUCLEOTIDE SEQUENCE</scope>
</reference>
<protein>
    <submittedName>
        <fullName evidence="4">General transcription factor 3C polypeptide 2 like protein</fullName>
    </submittedName>
</protein>
<gene>
    <name evidence="4" type="ORF">HNY73_014132</name>
</gene>
<comment type="caution">
    <text evidence="4">The sequence shown here is derived from an EMBL/GenBank/DDBJ whole genome shotgun (WGS) entry which is preliminary data.</text>
</comment>
<organism evidence="4 5">
    <name type="scientific">Argiope bruennichi</name>
    <name type="common">Wasp spider</name>
    <name type="synonym">Aranea bruennichi</name>
    <dbReference type="NCBI Taxonomy" id="94029"/>
    <lineage>
        <taxon>Eukaryota</taxon>
        <taxon>Metazoa</taxon>
        <taxon>Ecdysozoa</taxon>
        <taxon>Arthropoda</taxon>
        <taxon>Chelicerata</taxon>
        <taxon>Arachnida</taxon>
        <taxon>Araneae</taxon>
        <taxon>Araneomorphae</taxon>
        <taxon>Entelegynae</taxon>
        <taxon>Araneoidea</taxon>
        <taxon>Araneidae</taxon>
        <taxon>Argiope</taxon>
    </lineage>
</organism>
<proteinExistence type="predicted"/>
<evidence type="ECO:0000256" key="2">
    <source>
        <dbReference type="ARBA" id="ARBA00023163"/>
    </source>
</evidence>
<keyword evidence="5" id="KW-1185">Reference proteome</keyword>
<comment type="subcellular location">
    <subcellularLocation>
        <location evidence="1">Nucleus</location>
    </subcellularLocation>
</comment>
<dbReference type="Proteomes" id="UP000807504">
    <property type="component" value="Unassembled WGS sequence"/>
</dbReference>
<evidence type="ECO:0000313" key="4">
    <source>
        <dbReference type="EMBL" id="KAF8777223.1"/>
    </source>
</evidence>
<dbReference type="InterPro" id="IPR036322">
    <property type="entry name" value="WD40_repeat_dom_sf"/>
</dbReference>
<accession>A0A8T0EMU2</accession>
<dbReference type="AlphaFoldDB" id="A0A8T0EMU2"/>
<dbReference type="InterPro" id="IPR052416">
    <property type="entry name" value="GTF3C_component"/>
</dbReference>
<dbReference type="InterPro" id="IPR015943">
    <property type="entry name" value="WD40/YVTN_repeat-like_dom_sf"/>
</dbReference>
<sequence>MEAEGIHNLIEQDHLVQRTCFMHNQKSFSQRPSCDSDPDDLFDELSPLKGILVGDCSKRSFTLDGALAMPIKKRKLQHEELISYNASTDQCLQKNESDKDKITSCPNFGSENLWRSTPNPSEKEVNNKGEIEFNLQSSVLVKTEDSAEWIRLKCFDSIVVDESNIATIFTGGPIQSSAFSVMPHDKNINQYVAIAGSDVIYKNHSYDNTRNLSGIIQFWNLGPLYERKKLSQRPSMELALYHENGIITQMKWCPADCYDKSPSGCQLPRLGLLAVSSSDSSVYIYNVPQPDFMPKLKPSFPIYFTLPSIKLIPLFGGPSSTTKKTMATCIEWEKNGERIVAGYGNGAVCVWMIKFSSFSSSIAVKKTDQPYIIQPYLFFQASGACIESLSFAPFSNHRWLAVSSIDRTLRFFDLHDTSTPFHVVKQGLENSCAWADTFCGVYSSPTLNSFGHLSLSARECCTKYAEKGLASLFDSSTHVAVSEDKNFHAIADMAGTVTVNFLQNFHNSFEASYLTYVIFETEIMALDSIADLELKTSESKLNISGNILSNNSINNMKSTFCTEIKKESSSSSSGFCSPKNGKTIVIDAPLCFEDDAVNLLKSPSKSSTMNEIKDINNNGIKEVLNKPLTFDEETDFEMIKCSEFSEDLMHDLLMVKISNQSYSSPRTLPFNTSKSSAYSDSRGAKLFSDGALITSAAASDETGDTIVYPLESVFSDTSHKNATKSVTSQSKSFDLNEKGNILHENKMHKMNGELPIKTELFAENSLNFSCTEVKVGKFHSSEILCMQNCSLNCKNRNLKKSDSFNYGNNICSNVDHLTSKHSDILRKECHHSKKSPKEIMTLRDTFSQNLDPKGNLNSEKDLAKVLLSLHESVDDPLHNDLESKNLNQSKPLPDLCSSPASNDFIICDRNDKQFPVRALNQSSAASDYSGDTIIYSLQSYDCNKTDANCLAVENPGAISQSLCKSNIENTFHNNLLHKTDEERTTLYASKIELTENCSSFNSERESQSSFISETDSATKSCSSSDKSRSFYWKEFSSSNFHLLNSEYLCDKSEEKNIVLNELPKSDKNLQELSYENLIESFGVVFKNNLDESSNLMKKQDNDIYIKYNPLSVIKTISWDPNEGCQSWFFVGGNSGIGRLVFVPGFIPDINKKPKSINKKKRLNVS</sequence>
<dbReference type="PANTHER" id="PTHR15052:SF2">
    <property type="entry name" value="GENERAL TRANSCRIPTION FACTOR 3C POLYPEPTIDE 2"/>
    <property type="match status" value="1"/>
</dbReference>
<dbReference type="GO" id="GO:0000127">
    <property type="term" value="C:transcription factor TFIIIC complex"/>
    <property type="evidence" value="ECO:0007669"/>
    <property type="project" value="TreeGrafter"/>
</dbReference>
<dbReference type="PANTHER" id="PTHR15052">
    <property type="entry name" value="RNA POLYMERASE III TRANSCRIPTION INITIATION FACTOR COMPLEX SUBUNIT"/>
    <property type="match status" value="1"/>
</dbReference>
<keyword evidence="2" id="KW-0804">Transcription</keyword>
<dbReference type="GO" id="GO:0005634">
    <property type="term" value="C:nucleus"/>
    <property type="evidence" value="ECO:0007669"/>
    <property type="project" value="UniProtKB-SubCell"/>
</dbReference>
<dbReference type="SMART" id="SM00320">
    <property type="entry name" value="WD40"/>
    <property type="match status" value="3"/>
</dbReference>
<dbReference type="GO" id="GO:0006383">
    <property type="term" value="P:transcription by RNA polymerase III"/>
    <property type="evidence" value="ECO:0007669"/>
    <property type="project" value="TreeGrafter"/>
</dbReference>
<dbReference type="SUPFAM" id="SSF50978">
    <property type="entry name" value="WD40 repeat-like"/>
    <property type="match status" value="1"/>
</dbReference>
<dbReference type="InterPro" id="IPR001680">
    <property type="entry name" value="WD40_rpt"/>
</dbReference>
<keyword evidence="3" id="KW-0539">Nucleus</keyword>
<evidence type="ECO:0000256" key="1">
    <source>
        <dbReference type="ARBA" id="ARBA00004123"/>
    </source>
</evidence>
<dbReference type="EMBL" id="JABXBU010002072">
    <property type="protein sequence ID" value="KAF8777223.1"/>
    <property type="molecule type" value="Genomic_DNA"/>
</dbReference>
<evidence type="ECO:0000256" key="3">
    <source>
        <dbReference type="ARBA" id="ARBA00023242"/>
    </source>
</evidence>
<evidence type="ECO:0000313" key="5">
    <source>
        <dbReference type="Proteomes" id="UP000807504"/>
    </source>
</evidence>
<reference evidence="4" key="2">
    <citation type="submission" date="2020-06" db="EMBL/GenBank/DDBJ databases">
        <authorList>
            <person name="Sheffer M."/>
        </authorList>
    </citation>
    <scope>NUCLEOTIDE SEQUENCE</scope>
</reference>